<dbReference type="OrthoDB" id="163232at2"/>
<keyword evidence="3" id="KW-0808">Transferase</keyword>
<dbReference type="EMBL" id="LNKT01000012">
    <property type="protein sequence ID" value="KYJ86924.1"/>
    <property type="molecule type" value="Genomic_DNA"/>
</dbReference>
<dbReference type="Proteomes" id="UP000075359">
    <property type="component" value="Unassembled WGS sequence"/>
</dbReference>
<protein>
    <submittedName>
        <fullName evidence="3">Methylase</fullName>
    </submittedName>
</protein>
<evidence type="ECO:0000256" key="1">
    <source>
        <dbReference type="SAM" id="Phobius"/>
    </source>
</evidence>
<keyword evidence="1" id="KW-1133">Transmembrane helix</keyword>
<dbReference type="CDD" id="cd02440">
    <property type="entry name" value="AdoMet_MTases"/>
    <property type="match status" value="1"/>
</dbReference>
<evidence type="ECO:0000313" key="3">
    <source>
        <dbReference type="EMBL" id="KYJ86924.1"/>
    </source>
</evidence>
<dbReference type="InterPro" id="IPR013216">
    <property type="entry name" value="Methyltransf_11"/>
</dbReference>
<reference evidence="3 4" key="1">
    <citation type="submission" date="2015-11" db="EMBL/GenBank/DDBJ databases">
        <title>Draft genome of Sulfurovum riftiae 1812E, a member of the Epsilonproteobacteria isolated from the tube of the deep-sea hydrothermal vent tubewom Riftia pachyptila.</title>
        <authorList>
            <person name="Vetriani C."/>
            <person name="Giovannelli D."/>
        </authorList>
    </citation>
    <scope>NUCLEOTIDE SEQUENCE [LARGE SCALE GENOMIC DNA]</scope>
    <source>
        <strain evidence="3 4">1812E</strain>
    </source>
</reference>
<evidence type="ECO:0000313" key="4">
    <source>
        <dbReference type="Proteomes" id="UP000075359"/>
    </source>
</evidence>
<keyword evidence="1" id="KW-0812">Transmembrane</keyword>
<comment type="caution">
    <text evidence="3">The sequence shown here is derived from an EMBL/GenBank/DDBJ whole genome shotgun (WGS) entry which is preliminary data.</text>
</comment>
<dbReference type="GO" id="GO:0008757">
    <property type="term" value="F:S-adenosylmethionine-dependent methyltransferase activity"/>
    <property type="evidence" value="ECO:0007669"/>
    <property type="project" value="InterPro"/>
</dbReference>
<dbReference type="AlphaFoldDB" id="A0A151CHL0"/>
<keyword evidence="4" id="KW-1185">Reference proteome</keyword>
<dbReference type="GO" id="GO:0032259">
    <property type="term" value="P:methylation"/>
    <property type="evidence" value="ECO:0007669"/>
    <property type="project" value="UniProtKB-KW"/>
</dbReference>
<evidence type="ECO:0000259" key="2">
    <source>
        <dbReference type="Pfam" id="PF08241"/>
    </source>
</evidence>
<sequence>MLKKVKQFYREEQFRPTILGLFVNPFYFARKGLYQNISELTPSLNGKLLDVGCGTKPYKKLCDVEEYIGLEIDDGGEREHKYADVFYDGEKIPFEDKYFDSVMSNQVFEHVFNPNQFLKEINRVVKLEGFFLLSVPFVWDEHEQPYDYARYSSFGLKYILSENGFEVSEYRKSNNGLEVIFQLLNDYIYKTTLTQSIYINLLIMLIVMAPINLIGMVLSKILPKNNDLYLDNIVLARKVKDV</sequence>
<dbReference type="InterPro" id="IPR029063">
    <property type="entry name" value="SAM-dependent_MTases_sf"/>
</dbReference>
<dbReference type="SUPFAM" id="SSF53335">
    <property type="entry name" value="S-adenosyl-L-methionine-dependent methyltransferases"/>
    <property type="match status" value="1"/>
</dbReference>
<dbReference type="Gene3D" id="3.40.50.150">
    <property type="entry name" value="Vaccinia Virus protein VP39"/>
    <property type="match status" value="1"/>
</dbReference>
<accession>A0A151CHL0</accession>
<proteinExistence type="predicted"/>
<organism evidence="3 4">
    <name type="scientific">Sulfurovum riftiae</name>
    <dbReference type="NCBI Taxonomy" id="1630136"/>
    <lineage>
        <taxon>Bacteria</taxon>
        <taxon>Pseudomonadati</taxon>
        <taxon>Campylobacterota</taxon>
        <taxon>Epsilonproteobacteria</taxon>
        <taxon>Campylobacterales</taxon>
        <taxon>Sulfurovaceae</taxon>
        <taxon>Sulfurovum</taxon>
    </lineage>
</organism>
<name>A0A151CHL0_9BACT</name>
<dbReference type="STRING" id="1630136.AS592_08900"/>
<feature type="domain" description="Methyltransferase type 11" evidence="2">
    <location>
        <begin position="49"/>
        <end position="132"/>
    </location>
</feature>
<keyword evidence="1" id="KW-0472">Membrane</keyword>
<dbReference type="Pfam" id="PF08241">
    <property type="entry name" value="Methyltransf_11"/>
    <property type="match status" value="1"/>
</dbReference>
<keyword evidence="3" id="KW-0489">Methyltransferase</keyword>
<gene>
    <name evidence="3" type="ORF">AS592_08900</name>
</gene>
<dbReference type="RefSeq" id="WP_067330518.1">
    <property type="nucleotide sequence ID" value="NZ_LNKT01000012.1"/>
</dbReference>
<feature type="transmembrane region" description="Helical" evidence="1">
    <location>
        <begin position="197"/>
        <end position="218"/>
    </location>
</feature>